<dbReference type="GO" id="GO:0019787">
    <property type="term" value="F:ubiquitin-like protein transferase activity"/>
    <property type="evidence" value="ECO:0007669"/>
    <property type="project" value="UniProtKB-UniRule"/>
</dbReference>
<gene>
    <name evidence="7 9" type="primary">pafA</name>
    <name evidence="9" type="ORF">BN46_0843</name>
    <name evidence="10" type="ORF">HMPREF9719_00648</name>
</gene>
<dbReference type="PANTHER" id="PTHR42307">
    <property type="entry name" value="PUP DEAMIDASE/DEPUPYLASE"/>
    <property type="match status" value="1"/>
</dbReference>
<comment type="function">
    <text evidence="7">Catalyzes the covalent attachment of the prokaryotic ubiquitin-like protein modifier Pup to the proteasomal substrate proteins, thereby targeting them for proteasomal degradation. This tagging system is termed pupylation. The ligation reaction involves the side-chain carboxylate of the C-terminal glutamate of Pup and the side-chain amino group of a substrate lysine.</text>
</comment>
<comment type="catalytic activity">
    <reaction evidence="7">
        <text>ATP + [prokaryotic ubiquitin-like protein]-L-glutamate + [protein]-L-lysine = ADP + phosphate + N(6)-([prokaryotic ubiquitin-like protein]-gamma-L-glutamyl)-[protein]-L-lysine.</text>
        <dbReference type="EC" id="6.3.1.19"/>
    </reaction>
</comment>
<dbReference type="RefSeq" id="WP_004600538.1">
    <property type="nucleotide sequence ID" value="NZ_HF541866.1"/>
</dbReference>
<comment type="similarity">
    <text evidence="7">Belongs to the Pup ligase/Pup deamidase family. Pup-conjugating enzyme subfamily.</text>
</comment>
<keyword evidence="9" id="KW-0647">Proteasome</keyword>
<dbReference type="UniPathway" id="UPA00997"/>
<evidence type="ECO:0000256" key="7">
    <source>
        <dbReference type="HAMAP-Rule" id="MF_02111"/>
    </source>
</evidence>
<dbReference type="PATRIC" id="fig|883169.3.peg.620"/>
<keyword evidence="11" id="KW-1185">Reference proteome</keyword>
<dbReference type="eggNOG" id="COG0638">
    <property type="taxonomic scope" value="Bacteria"/>
</dbReference>
<dbReference type="GO" id="GO:0070490">
    <property type="term" value="P:protein pupylation"/>
    <property type="evidence" value="ECO:0007669"/>
    <property type="project" value="UniProtKB-UniRule"/>
</dbReference>
<comment type="miscellaneous">
    <text evidence="7">The reaction mechanism probably proceeds via the activation of Pup by phosphorylation of its C-terminal glutamate, which is then subject to nucleophilic attack by the substrate lysine, resulting in an isopeptide bond and the release of phosphate as a good leaving group.</text>
</comment>
<dbReference type="NCBIfam" id="TIGR03686">
    <property type="entry name" value="pupylate_PafA"/>
    <property type="match status" value="1"/>
</dbReference>
<dbReference type="GO" id="GO:0010498">
    <property type="term" value="P:proteasomal protein catabolic process"/>
    <property type="evidence" value="ECO:0007669"/>
    <property type="project" value="UniProtKB-UniRule"/>
</dbReference>
<dbReference type="OrthoDB" id="9760627at2"/>
<evidence type="ECO:0000256" key="4">
    <source>
        <dbReference type="ARBA" id="ARBA00022786"/>
    </source>
</evidence>
<feature type="active site" description="Proton acceptor" evidence="7">
    <location>
        <position position="69"/>
    </location>
</feature>
<evidence type="ECO:0000256" key="6">
    <source>
        <dbReference type="ARBA" id="ARBA00022842"/>
    </source>
</evidence>
<dbReference type="EC" id="6.3.1.19" evidence="7 8"/>
<dbReference type="UniPathway" id="UPA00998"/>
<feature type="binding site" evidence="7">
    <location>
        <position position="431"/>
    </location>
    <ligand>
        <name>ATP</name>
        <dbReference type="ChEBI" id="CHEBI:30616"/>
    </ligand>
</feature>
<proteinExistence type="inferred from homology"/>
<feature type="binding site" evidence="7">
    <location>
        <position position="65"/>
    </location>
    <ligand>
        <name>ATP</name>
        <dbReference type="ChEBI" id="CHEBI:30616"/>
    </ligand>
</feature>
<evidence type="ECO:0000256" key="2">
    <source>
        <dbReference type="ARBA" id="ARBA00022723"/>
    </source>
</evidence>
<comment type="caution">
    <text evidence="9">The sequence shown here is derived from an EMBL/GenBank/DDBJ whole genome shotgun (WGS) entry which is preliminary data.</text>
</comment>
<dbReference type="PANTHER" id="PTHR42307:SF3">
    <property type="entry name" value="PUP--PROTEIN LIGASE"/>
    <property type="match status" value="1"/>
</dbReference>
<evidence type="ECO:0000313" key="10">
    <source>
        <dbReference type="EMBL" id="EJZ82423.1"/>
    </source>
</evidence>
<dbReference type="HOGENOM" id="CLU_040524_0_1_11"/>
<keyword evidence="5 7" id="KW-0067">ATP-binding</keyword>
<evidence type="ECO:0000256" key="8">
    <source>
        <dbReference type="NCBIfam" id="TIGR03686"/>
    </source>
</evidence>
<dbReference type="GO" id="GO:0016879">
    <property type="term" value="F:ligase activity, forming carbon-nitrogen bonds"/>
    <property type="evidence" value="ECO:0007669"/>
    <property type="project" value="UniProtKB-UniRule"/>
</dbReference>
<dbReference type="GO" id="GO:0000287">
    <property type="term" value="F:magnesium ion binding"/>
    <property type="evidence" value="ECO:0007669"/>
    <property type="project" value="UniProtKB-UniRule"/>
</dbReference>
<dbReference type="InterPro" id="IPR022279">
    <property type="entry name" value="Pup_ligase"/>
</dbReference>
<feature type="binding site" evidence="7">
    <location>
        <position position="21"/>
    </location>
    <ligand>
        <name>Mg(2+)</name>
        <dbReference type="ChEBI" id="CHEBI:18420"/>
    </ligand>
</feature>
<feature type="binding site" evidence="7">
    <location>
        <position position="67"/>
    </location>
    <ligand>
        <name>Mg(2+)</name>
        <dbReference type="ChEBI" id="CHEBI:18420"/>
    </ligand>
</feature>
<dbReference type="EMBL" id="AHAE01000032">
    <property type="protein sequence ID" value="EJZ82423.1"/>
    <property type="molecule type" value="Genomic_DNA"/>
</dbReference>
<evidence type="ECO:0000256" key="5">
    <source>
        <dbReference type="ARBA" id="ARBA00022840"/>
    </source>
</evidence>
<keyword evidence="6 7" id="KW-0460">Magnesium</keyword>
<evidence type="ECO:0000256" key="1">
    <source>
        <dbReference type="ARBA" id="ARBA00022598"/>
    </source>
</evidence>
<dbReference type="STRING" id="29321.AAV33_00350"/>
<reference evidence="9 12" key="1">
    <citation type="journal article" date="2012" name="J. Bacteriol.">
        <title>Draft Genome Sequence of Turicella otitidis ATCC 51513, Isolated from Middle Ear Fluid from a Child with Otitis Media.</title>
        <authorList>
            <person name="Brinkrolf K."/>
            <person name="Schneider J."/>
            <person name="Knecht M."/>
            <person name="Ruckert C."/>
            <person name="Tauch A."/>
        </authorList>
    </citation>
    <scope>NUCLEOTIDE SEQUENCE [LARGE SCALE GENOMIC DNA]</scope>
    <source>
        <strain evidence="9 12">ATCC 51513</strain>
    </source>
</reference>
<evidence type="ECO:0000313" key="12">
    <source>
        <dbReference type="Proteomes" id="UP000011016"/>
    </source>
</evidence>
<evidence type="ECO:0000313" key="11">
    <source>
        <dbReference type="Proteomes" id="UP000006078"/>
    </source>
</evidence>
<dbReference type="GO" id="GO:0000502">
    <property type="term" value="C:proteasome complex"/>
    <property type="evidence" value="ECO:0007669"/>
    <property type="project" value="UniProtKB-KW"/>
</dbReference>
<evidence type="ECO:0000256" key="3">
    <source>
        <dbReference type="ARBA" id="ARBA00022741"/>
    </source>
</evidence>
<organism evidence="9 12">
    <name type="scientific">Corynebacterium otitidis ATCC 51513</name>
    <dbReference type="NCBI Taxonomy" id="883169"/>
    <lineage>
        <taxon>Bacteria</taxon>
        <taxon>Bacillati</taxon>
        <taxon>Actinomycetota</taxon>
        <taxon>Actinomycetes</taxon>
        <taxon>Mycobacteriales</taxon>
        <taxon>Corynebacteriaceae</taxon>
        <taxon>Corynebacterium</taxon>
    </lineage>
</organism>
<reference evidence="10 11" key="2">
    <citation type="submission" date="2012-08" db="EMBL/GenBank/DDBJ databases">
        <title>The Genome Sequence of Turicella otitidis ATCC 51513.</title>
        <authorList>
            <consortium name="The Broad Institute Genome Sequencing Platform"/>
            <person name="Earl A."/>
            <person name="Ward D."/>
            <person name="Feldgarden M."/>
            <person name="Gevers D."/>
            <person name="Huys G."/>
            <person name="Walker B."/>
            <person name="Young S.K."/>
            <person name="Zeng Q."/>
            <person name="Gargeya S."/>
            <person name="Fitzgerald M."/>
            <person name="Haas B."/>
            <person name="Abouelleil A."/>
            <person name="Alvarado L."/>
            <person name="Arachchi H.M."/>
            <person name="Berlin A.M."/>
            <person name="Chapman S.B."/>
            <person name="Goldberg J."/>
            <person name="Griggs A."/>
            <person name="Gujja S."/>
            <person name="Hansen M."/>
            <person name="Howarth C."/>
            <person name="Imamovic A."/>
            <person name="Larimer J."/>
            <person name="McCowen C."/>
            <person name="Montmayeur A."/>
            <person name="Murphy C."/>
            <person name="Neiman D."/>
            <person name="Pearson M."/>
            <person name="Priest M."/>
            <person name="Roberts A."/>
            <person name="Saif S."/>
            <person name="Shea T."/>
            <person name="Sisk P."/>
            <person name="Sykes S."/>
            <person name="Wortman J."/>
            <person name="Nusbaum C."/>
            <person name="Birren B."/>
        </authorList>
    </citation>
    <scope>NUCLEOTIDE SEQUENCE [LARGE SCALE GENOMIC DNA]</scope>
    <source>
        <strain evidence="10 11">ATCC 51513</strain>
    </source>
</reference>
<dbReference type="Proteomes" id="UP000006078">
    <property type="component" value="Unassembled WGS sequence"/>
</dbReference>
<feature type="binding site" evidence="7">
    <location>
        <position position="78"/>
    </location>
    <ligand>
        <name>ATP</name>
        <dbReference type="ChEBI" id="CHEBI:30616"/>
    </ligand>
</feature>
<dbReference type="HAMAP" id="MF_02111">
    <property type="entry name" value="Pup_ligase"/>
    <property type="match status" value="1"/>
</dbReference>
<keyword evidence="2 7" id="KW-0479">Metal-binding</keyword>
<comment type="pathway">
    <text evidence="7">Protein modification; protein pupylation.</text>
</comment>
<dbReference type="AlphaFoldDB" id="I7LC20"/>
<name>I7LC20_9CORY</name>
<keyword evidence="3 7" id="KW-0547">Nucleotide-binding</keyword>
<sequence length="472" mass="51921">MSTPETPDPQAALSRRILGIETEYGITTSDGGQRTLGPEQTARYMFKPVVARRQSSNAFLANGSRLYLDVGAHPEYATAECDSLSQLIAHERAGDRIMDALARAAEEAMAAEGVKGQVYLFKNNVDALGNSFGCHENLLIARSTTLKTLGERLLPFLITRQLTSGAGLIGRKGFVLSQRADQLWEGVSSATTRTRPIINTRDEPHADSSRYRRMHVISGDSSMAQPTLALKVGSLVLLVEMLEAGFPVPEFPVVAPVLHIREVAADLTGRAALPLEGGGEVTALEIQQALADAAEQWLEYRVDAGTPTEELARVVELWQRVLGALDSGNLEAVERDIDWVAKYRLLSRYRERLGCEWTHPRLRQIDLAYHDIRPGRGLFSALEGRGLLNRWIGEDAIEAARENPPETTRAAARGRFVAEAERLGANAAVDWTHLKVNRPEPHVLDLLDPFEPEPKGLDRIVRRLPAAASTPR</sequence>
<dbReference type="Proteomes" id="UP000011016">
    <property type="component" value="Unassembled WGS sequence"/>
</dbReference>
<dbReference type="EMBL" id="CAJZ01000116">
    <property type="protein sequence ID" value="CCI83574.1"/>
    <property type="molecule type" value="Genomic_DNA"/>
</dbReference>
<evidence type="ECO:0000313" key="9">
    <source>
        <dbReference type="EMBL" id="CCI83574.1"/>
    </source>
</evidence>
<accession>I7LC20</accession>
<keyword evidence="1 7" id="KW-0436">Ligase</keyword>
<dbReference type="Pfam" id="PF03136">
    <property type="entry name" value="Pup_ligase"/>
    <property type="match status" value="1"/>
</dbReference>
<comment type="pathway">
    <text evidence="7">Protein degradation; proteasomal Pup-dependent pathway.</text>
</comment>
<dbReference type="InterPro" id="IPR004347">
    <property type="entry name" value="Pup_ligase/deamidase"/>
</dbReference>
<dbReference type="GO" id="GO:0019941">
    <property type="term" value="P:modification-dependent protein catabolic process"/>
    <property type="evidence" value="ECO:0007669"/>
    <property type="project" value="UniProtKB-UniRule"/>
</dbReference>
<feature type="binding site" evidence="7">
    <location>
        <position position="75"/>
    </location>
    <ligand>
        <name>Mg(2+)</name>
        <dbReference type="ChEBI" id="CHEBI:18420"/>
    </ligand>
</feature>
<protein>
    <recommendedName>
        <fullName evidence="7 8">Pup--protein ligase</fullName>
        <ecNumber evidence="7 8">6.3.1.19</ecNumber>
    </recommendedName>
    <alternativeName>
        <fullName evidence="7">Proteasome accessory factor A</fullName>
    </alternativeName>
    <alternativeName>
        <fullName evidence="7">Pup-conjugating enzyme</fullName>
    </alternativeName>
</protein>
<keyword evidence="4 7" id="KW-0833">Ubl conjugation pathway</keyword>
<dbReference type="GO" id="GO:0005524">
    <property type="term" value="F:ATP binding"/>
    <property type="evidence" value="ECO:0007669"/>
    <property type="project" value="UniProtKB-UniRule"/>
</dbReference>